<evidence type="ECO:0000259" key="1">
    <source>
        <dbReference type="Pfam" id="PF25019"/>
    </source>
</evidence>
<organism evidence="2 3">
    <name type="scientific">Stylosanthes scabra</name>
    <dbReference type="NCBI Taxonomy" id="79078"/>
    <lineage>
        <taxon>Eukaryota</taxon>
        <taxon>Viridiplantae</taxon>
        <taxon>Streptophyta</taxon>
        <taxon>Embryophyta</taxon>
        <taxon>Tracheophyta</taxon>
        <taxon>Spermatophyta</taxon>
        <taxon>Magnoliopsida</taxon>
        <taxon>eudicotyledons</taxon>
        <taxon>Gunneridae</taxon>
        <taxon>Pentapetalae</taxon>
        <taxon>rosids</taxon>
        <taxon>fabids</taxon>
        <taxon>Fabales</taxon>
        <taxon>Fabaceae</taxon>
        <taxon>Papilionoideae</taxon>
        <taxon>50 kb inversion clade</taxon>
        <taxon>dalbergioids sensu lato</taxon>
        <taxon>Dalbergieae</taxon>
        <taxon>Pterocarpus clade</taxon>
        <taxon>Stylosanthes</taxon>
    </lineage>
</organism>
<evidence type="ECO:0000313" key="3">
    <source>
        <dbReference type="Proteomes" id="UP001341840"/>
    </source>
</evidence>
<gene>
    <name evidence="2" type="ORF">PIB30_023510</name>
</gene>
<accession>A0ABU6T9R0</accession>
<dbReference type="PANTHER" id="PTHR47186">
    <property type="entry name" value="LEUCINE-RICH REPEAT-CONTAINING PROTEIN 57"/>
    <property type="match status" value="1"/>
</dbReference>
<dbReference type="Pfam" id="PF25019">
    <property type="entry name" value="LRR_R13L1-DRL21"/>
    <property type="match status" value="1"/>
</dbReference>
<dbReference type="EMBL" id="JASCZI010090703">
    <property type="protein sequence ID" value="MED6145270.1"/>
    <property type="molecule type" value="Genomic_DNA"/>
</dbReference>
<comment type="caution">
    <text evidence="2">The sequence shown here is derived from an EMBL/GenBank/DDBJ whole genome shotgun (WGS) entry which is preliminary data.</text>
</comment>
<protein>
    <recommendedName>
        <fullName evidence="1">R13L1/DRL21-like LRR repeat region domain-containing protein</fullName>
    </recommendedName>
</protein>
<sequence>MDAVAGFSEGIIDPCHLLEQVKCLRVLSFKFFSLEEGLLHDSIGELIHLRYLDLSGAPVMTLPESLSFLYNLQTLKLRSCRNLKSLPTNMQNLVNLRHLDIQGTSLEEMPKGMSKLQDLQFLSHYIVGKHDENGVGELGGLAHLHGSLYIVKLENVKNGGEAWNARMAEKIHLDTLYLRWSSFKESEVCDSQSEKDVLDKLHPHKDLKVLGIFDYRGTMFPDWVGHSSYHNMTELNLRGCKNCWVLPSLGQLPSLEYLRLEGFDMVKKIGAEFYKADGTHHHHQETPFRSLKILHIENMPCLEEWESFECGDDDHAPFPQLEQLWIWNCPKLRGDLPTFL</sequence>
<dbReference type="SUPFAM" id="SSF52058">
    <property type="entry name" value="L domain-like"/>
    <property type="match status" value="1"/>
</dbReference>
<dbReference type="PANTHER" id="PTHR47186:SF3">
    <property type="entry name" value="OS09G0267800 PROTEIN"/>
    <property type="match status" value="1"/>
</dbReference>
<evidence type="ECO:0000313" key="2">
    <source>
        <dbReference type="EMBL" id="MED6145270.1"/>
    </source>
</evidence>
<dbReference type="Proteomes" id="UP001341840">
    <property type="component" value="Unassembled WGS sequence"/>
</dbReference>
<dbReference type="Gene3D" id="3.80.10.10">
    <property type="entry name" value="Ribonuclease Inhibitor"/>
    <property type="match status" value="1"/>
</dbReference>
<feature type="domain" description="R13L1/DRL21-like LRR repeat region" evidence="1">
    <location>
        <begin position="136"/>
        <end position="262"/>
    </location>
</feature>
<proteinExistence type="predicted"/>
<keyword evidence="3" id="KW-1185">Reference proteome</keyword>
<name>A0ABU6T9R0_9FABA</name>
<dbReference type="InterPro" id="IPR056789">
    <property type="entry name" value="LRR_R13L1-DRL21"/>
</dbReference>
<reference evidence="2 3" key="1">
    <citation type="journal article" date="2023" name="Plants (Basel)">
        <title>Bridging the Gap: Combining Genomics and Transcriptomics Approaches to Understand Stylosanthes scabra, an Orphan Legume from the Brazilian Caatinga.</title>
        <authorList>
            <person name="Ferreira-Neto J.R.C."/>
            <person name="da Silva M.D."/>
            <person name="Binneck E."/>
            <person name="de Melo N.F."/>
            <person name="da Silva R.H."/>
            <person name="de Melo A.L.T.M."/>
            <person name="Pandolfi V."/>
            <person name="Bustamante F.O."/>
            <person name="Brasileiro-Vidal A.C."/>
            <person name="Benko-Iseppon A.M."/>
        </authorList>
    </citation>
    <scope>NUCLEOTIDE SEQUENCE [LARGE SCALE GENOMIC DNA]</scope>
    <source>
        <tissue evidence="2">Leaves</tissue>
    </source>
</reference>
<dbReference type="InterPro" id="IPR032675">
    <property type="entry name" value="LRR_dom_sf"/>
</dbReference>